<name>A0A917IEP6_9MICO</name>
<dbReference type="Proteomes" id="UP000657592">
    <property type="component" value="Unassembled WGS sequence"/>
</dbReference>
<sequence>MRPLDAAECIDRARVHAAAAANIEGEWSAVAYFYAAYHLVRHALQSDPVFADLNRLKSYDSNLVPDDRSVTVHQARRGAGVKTFGVNDLVRILYPDITPEYLALHELSVAVRYGRGISASDLDDARRAYEAIRAAIESGLAAA</sequence>
<protein>
    <submittedName>
        <fullName evidence="1">Uncharacterized protein</fullName>
    </submittedName>
</protein>
<reference evidence="1" key="1">
    <citation type="journal article" date="2014" name="Int. J. Syst. Evol. Microbiol.">
        <title>Complete genome sequence of Corynebacterium casei LMG S-19264T (=DSM 44701T), isolated from a smear-ripened cheese.</title>
        <authorList>
            <consortium name="US DOE Joint Genome Institute (JGI-PGF)"/>
            <person name="Walter F."/>
            <person name="Albersmeier A."/>
            <person name="Kalinowski J."/>
            <person name="Ruckert C."/>
        </authorList>
    </citation>
    <scope>NUCLEOTIDE SEQUENCE</scope>
    <source>
        <strain evidence="1">CGMCC 1.15794</strain>
    </source>
</reference>
<dbReference type="RefSeq" id="WP_188754739.1">
    <property type="nucleotide sequence ID" value="NZ_BMJY01000002.1"/>
</dbReference>
<evidence type="ECO:0000313" key="2">
    <source>
        <dbReference type="Proteomes" id="UP000657592"/>
    </source>
</evidence>
<evidence type="ECO:0000313" key="1">
    <source>
        <dbReference type="EMBL" id="GGH36443.1"/>
    </source>
</evidence>
<comment type="caution">
    <text evidence="1">The sequence shown here is derived from an EMBL/GenBank/DDBJ whole genome shotgun (WGS) entry which is preliminary data.</text>
</comment>
<accession>A0A917IEP6</accession>
<reference evidence="1" key="2">
    <citation type="submission" date="2020-09" db="EMBL/GenBank/DDBJ databases">
        <authorList>
            <person name="Sun Q."/>
            <person name="Zhou Y."/>
        </authorList>
    </citation>
    <scope>NUCLEOTIDE SEQUENCE</scope>
    <source>
        <strain evidence="1">CGMCC 1.15794</strain>
    </source>
</reference>
<proteinExistence type="predicted"/>
<gene>
    <name evidence="1" type="ORF">GCM10010921_05600</name>
</gene>
<dbReference type="AlphaFoldDB" id="A0A917IEP6"/>
<keyword evidence="2" id="KW-1185">Reference proteome</keyword>
<dbReference type="EMBL" id="BMJY01000002">
    <property type="protein sequence ID" value="GGH36443.1"/>
    <property type="molecule type" value="Genomic_DNA"/>
</dbReference>
<organism evidence="1 2">
    <name type="scientific">Microbacterium album</name>
    <dbReference type="NCBI Taxonomy" id="2053191"/>
    <lineage>
        <taxon>Bacteria</taxon>
        <taxon>Bacillati</taxon>
        <taxon>Actinomycetota</taxon>
        <taxon>Actinomycetes</taxon>
        <taxon>Micrococcales</taxon>
        <taxon>Microbacteriaceae</taxon>
        <taxon>Microbacterium</taxon>
    </lineage>
</organism>